<comment type="similarity">
    <text evidence="1">Belongs to the PTEN phosphatase protein family.</text>
</comment>
<dbReference type="GO" id="GO:0016314">
    <property type="term" value="F:phosphatidylinositol-3,4,5-trisphosphate 3-phosphatase activity"/>
    <property type="evidence" value="ECO:0007669"/>
    <property type="project" value="TreeGrafter"/>
</dbReference>
<dbReference type="Pfam" id="PF10409">
    <property type="entry name" value="PTEN_C2"/>
    <property type="match status" value="1"/>
</dbReference>
<dbReference type="CDD" id="cd14509">
    <property type="entry name" value="PTP_PTEN"/>
    <property type="match status" value="1"/>
</dbReference>
<feature type="domain" description="Tyrosine specific protein phosphatases" evidence="6">
    <location>
        <begin position="101"/>
        <end position="157"/>
    </location>
</feature>
<evidence type="ECO:0000259" key="6">
    <source>
        <dbReference type="PROSITE" id="PS50056"/>
    </source>
</evidence>
<evidence type="ECO:0000256" key="4">
    <source>
        <dbReference type="ARBA" id="ARBA00023098"/>
    </source>
</evidence>
<dbReference type="FunFam" id="3.90.190.10:FF:000029">
    <property type="entry name" value="Phosphatidylinositol 3,4,5-trisphosphate 3-phosphatase and dual-specificity protein phosphatase PTEN"/>
    <property type="match status" value="1"/>
</dbReference>
<accession>A0AAW2YP58</accession>
<feature type="domain" description="Phosphatase tensin-type" evidence="7">
    <location>
        <begin position="13"/>
        <end position="183"/>
    </location>
</feature>
<dbReference type="Pfam" id="PF22785">
    <property type="entry name" value="Tc-R-P"/>
    <property type="match status" value="1"/>
</dbReference>
<reference evidence="9 10" key="1">
    <citation type="submission" date="2024-03" db="EMBL/GenBank/DDBJ databases">
        <title>The Acrasis kona genome and developmental transcriptomes reveal deep origins of eukaryotic multicellular pathways.</title>
        <authorList>
            <person name="Sheikh S."/>
            <person name="Fu C.-J."/>
            <person name="Brown M.W."/>
            <person name="Baldauf S.L."/>
        </authorList>
    </citation>
    <scope>NUCLEOTIDE SEQUENCE [LARGE SCALE GENOMIC DNA]</scope>
    <source>
        <strain evidence="9 10">ATCC MYA-3509</strain>
    </source>
</reference>
<evidence type="ECO:0000256" key="3">
    <source>
        <dbReference type="ARBA" id="ARBA00022912"/>
    </source>
</evidence>
<dbReference type="SUPFAM" id="SSF52799">
    <property type="entry name" value="(Phosphotyrosine protein) phosphatases II"/>
    <property type="match status" value="1"/>
</dbReference>
<dbReference type="SMART" id="SM01326">
    <property type="entry name" value="PTEN_C2"/>
    <property type="match status" value="1"/>
</dbReference>
<dbReference type="InterPro" id="IPR016130">
    <property type="entry name" value="Tyr_Pase_AS"/>
</dbReference>
<dbReference type="Gene3D" id="2.60.40.1110">
    <property type="match status" value="1"/>
</dbReference>
<dbReference type="AlphaFoldDB" id="A0AAW2YP58"/>
<dbReference type="GO" id="GO:0004721">
    <property type="term" value="F:phosphoprotein phosphatase activity"/>
    <property type="evidence" value="ECO:0007669"/>
    <property type="project" value="UniProtKB-KW"/>
</dbReference>
<dbReference type="SUPFAM" id="SSF49562">
    <property type="entry name" value="C2 domain (Calcium/lipid-binding domain, CaLB)"/>
    <property type="match status" value="1"/>
</dbReference>
<dbReference type="Gene3D" id="3.90.190.10">
    <property type="entry name" value="Protein tyrosine phosphatase superfamily"/>
    <property type="match status" value="1"/>
</dbReference>
<name>A0AAW2YP58_9EUKA</name>
<dbReference type="InterPro" id="IPR045101">
    <property type="entry name" value="PTP_PTEN"/>
</dbReference>
<evidence type="ECO:0000259" key="8">
    <source>
        <dbReference type="PROSITE" id="PS51182"/>
    </source>
</evidence>
<evidence type="ECO:0000256" key="1">
    <source>
        <dbReference type="ARBA" id="ARBA00007881"/>
    </source>
</evidence>
<evidence type="ECO:0000259" key="7">
    <source>
        <dbReference type="PROSITE" id="PS51181"/>
    </source>
</evidence>
<sequence length="401" mass="46230">MSLVRRIVSKNKRRTQEDGFDLDLTYVTDKIIAMGFPSVNVESLYRNPRNKVIQFLEQKHGKAFKVYNLCSERDYEDDAFEGRVARFPFDDHNAPKFEIIMEFCVDVDQWINQSPDNVAVIHCKAGKGRTGVMICSYLTYTGQFSAIESLKYYGQKRTKDDQGVTIPSQRRYVHYFYEYLQKKNPLQTVVIKNIRLNNYETQAAILIKVIHFDHSVLYCSTEDEMSRGDNYVDVTPKYEDRPVQLTGDVLVEVTKKGSLQTNDICHFWISTRFVSGGTLVLDKINIDGTHRDTKKYHKDFGITCTFDIIGTIKHDPIEEHREDYLRRAQSTNVKKVLVHSEEKEGDSTPMEIALQVSYDGRKSERYLLEVDKENNITEQKIESPTGHLSEGEGEGGEAVEE</sequence>
<keyword evidence="3" id="KW-0904">Protein phosphatase</keyword>
<dbReference type="GO" id="GO:0006629">
    <property type="term" value="P:lipid metabolic process"/>
    <property type="evidence" value="ECO:0007669"/>
    <property type="project" value="UniProtKB-KW"/>
</dbReference>
<keyword evidence="2" id="KW-0378">Hydrolase</keyword>
<dbReference type="EMBL" id="JAOPGA020000460">
    <property type="protein sequence ID" value="KAL0478693.1"/>
    <property type="molecule type" value="Genomic_DNA"/>
</dbReference>
<dbReference type="InterPro" id="IPR029021">
    <property type="entry name" value="Prot-tyrosine_phosphatase-like"/>
</dbReference>
<evidence type="ECO:0000313" key="10">
    <source>
        <dbReference type="Proteomes" id="UP001431209"/>
    </source>
</evidence>
<dbReference type="PANTHER" id="PTHR12305">
    <property type="entry name" value="PHOSPHATASE WITH HOMOLOGY TO TENSIN"/>
    <property type="match status" value="1"/>
</dbReference>
<protein>
    <submittedName>
        <fullName evidence="9">Dual-specificity protein phosphatase PTEN</fullName>
    </submittedName>
</protein>
<keyword evidence="10" id="KW-1185">Reference proteome</keyword>
<evidence type="ECO:0000256" key="2">
    <source>
        <dbReference type="ARBA" id="ARBA00022801"/>
    </source>
</evidence>
<feature type="compositionally biased region" description="Acidic residues" evidence="5">
    <location>
        <begin position="391"/>
        <end position="401"/>
    </location>
</feature>
<feature type="region of interest" description="Disordered" evidence="5">
    <location>
        <begin position="373"/>
        <end position="401"/>
    </location>
</feature>
<dbReference type="InterPro" id="IPR035892">
    <property type="entry name" value="C2_domain_sf"/>
</dbReference>
<dbReference type="PROSITE" id="PS51181">
    <property type="entry name" value="PPASE_TENSIN"/>
    <property type="match status" value="1"/>
</dbReference>
<keyword evidence="4" id="KW-0443">Lipid metabolism</keyword>
<dbReference type="PROSITE" id="PS50056">
    <property type="entry name" value="TYR_PHOSPHATASE_2"/>
    <property type="match status" value="1"/>
</dbReference>
<organism evidence="9 10">
    <name type="scientific">Acrasis kona</name>
    <dbReference type="NCBI Taxonomy" id="1008807"/>
    <lineage>
        <taxon>Eukaryota</taxon>
        <taxon>Discoba</taxon>
        <taxon>Heterolobosea</taxon>
        <taxon>Tetramitia</taxon>
        <taxon>Eutetramitia</taxon>
        <taxon>Acrasidae</taxon>
        <taxon>Acrasis</taxon>
    </lineage>
</organism>
<dbReference type="GO" id="GO:0005829">
    <property type="term" value="C:cytosol"/>
    <property type="evidence" value="ECO:0007669"/>
    <property type="project" value="TreeGrafter"/>
</dbReference>
<feature type="domain" description="C2 tensin-type" evidence="8">
    <location>
        <begin position="181"/>
        <end position="309"/>
    </location>
</feature>
<evidence type="ECO:0000256" key="5">
    <source>
        <dbReference type="SAM" id="MobiDB-lite"/>
    </source>
</evidence>
<dbReference type="Proteomes" id="UP001431209">
    <property type="component" value="Unassembled WGS sequence"/>
</dbReference>
<evidence type="ECO:0000313" key="9">
    <source>
        <dbReference type="EMBL" id="KAL0478693.1"/>
    </source>
</evidence>
<dbReference type="InterPro" id="IPR000387">
    <property type="entry name" value="Tyr_Pase_dom"/>
</dbReference>
<dbReference type="SMART" id="SM01301">
    <property type="entry name" value="PTPlike_phytase"/>
    <property type="match status" value="1"/>
</dbReference>
<dbReference type="InterPro" id="IPR051281">
    <property type="entry name" value="Dual-spec_lipid-protein_phosph"/>
</dbReference>
<dbReference type="PROSITE" id="PS00383">
    <property type="entry name" value="TYR_PHOSPHATASE_1"/>
    <property type="match status" value="1"/>
</dbReference>
<dbReference type="InterPro" id="IPR014020">
    <property type="entry name" value="Tensin_C2-dom"/>
</dbReference>
<dbReference type="InterPro" id="IPR029023">
    <property type="entry name" value="Tensin_phosphatase"/>
</dbReference>
<proteinExistence type="inferred from homology"/>
<gene>
    <name evidence="9" type="ORF">AKO1_008296</name>
</gene>
<dbReference type="PROSITE" id="PS51182">
    <property type="entry name" value="C2_TENSIN"/>
    <property type="match status" value="1"/>
</dbReference>
<comment type="caution">
    <text evidence="9">The sequence shown here is derived from an EMBL/GenBank/DDBJ whole genome shotgun (WGS) entry which is preliminary data.</text>
</comment>